<dbReference type="Gene3D" id="3.10.180.10">
    <property type="entry name" value="2,3-Dihydroxybiphenyl 1,2-Dioxygenase, domain 1"/>
    <property type="match status" value="1"/>
</dbReference>
<dbReference type="SUPFAM" id="SSF54593">
    <property type="entry name" value="Glyoxalase/Bleomycin resistance protein/Dihydroxybiphenyl dioxygenase"/>
    <property type="match status" value="1"/>
</dbReference>
<dbReference type="InterPro" id="IPR037523">
    <property type="entry name" value="VOC_core"/>
</dbReference>
<dbReference type="PANTHER" id="PTHR35908">
    <property type="entry name" value="HYPOTHETICAL FUSION PROTEIN"/>
    <property type="match status" value="1"/>
</dbReference>
<comment type="caution">
    <text evidence="2">The sequence shown here is derived from an EMBL/GenBank/DDBJ whole genome shotgun (WGS) entry which is preliminary data.</text>
</comment>
<dbReference type="InterPro" id="IPR041581">
    <property type="entry name" value="Glyoxalase_6"/>
</dbReference>
<sequence>MELVAVTLDCANPEALAEFYREATGFELHPKSGPDFAGLNRADGLFLGFQRVDGYQAPQWPAQTVPQQIHLDFKVVDLDQAEAKLLALGATKPDYQPAGDWFRVLIDPAGHPFCLTLR</sequence>
<gene>
    <name evidence="2" type="ORF">KO481_42395</name>
</gene>
<dbReference type="PANTHER" id="PTHR35908:SF1">
    <property type="entry name" value="CONSERVED PROTEIN"/>
    <property type="match status" value="1"/>
</dbReference>
<protein>
    <submittedName>
        <fullName evidence="2">VOC family protein</fullName>
    </submittedName>
</protein>
<evidence type="ECO:0000313" key="3">
    <source>
        <dbReference type="Proteomes" id="UP000733379"/>
    </source>
</evidence>
<evidence type="ECO:0000259" key="1">
    <source>
        <dbReference type="PROSITE" id="PS51819"/>
    </source>
</evidence>
<accession>A0ABS6BCY3</accession>
<dbReference type="InterPro" id="IPR029068">
    <property type="entry name" value="Glyas_Bleomycin-R_OHBP_Dase"/>
</dbReference>
<dbReference type="CDD" id="cd06587">
    <property type="entry name" value="VOC"/>
    <property type="match status" value="1"/>
</dbReference>
<evidence type="ECO:0000313" key="2">
    <source>
        <dbReference type="EMBL" id="MBU3068154.1"/>
    </source>
</evidence>
<organism evidence="2 3">
    <name type="scientific">Nocardia albiluteola</name>
    <dbReference type="NCBI Taxonomy" id="2842303"/>
    <lineage>
        <taxon>Bacteria</taxon>
        <taxon>Bacillati</taxon>
        <taxon>Actinomycetota</taxon>
        <taxon>Actinomycetes</taxon>
        <taxon>Mycobacteriales</taxon>
        <taxon>Nocardiaceae</taxon>
        <taxon>Nocardia</taxon>
    </lineage>
</organism>
<dbReference type="Proteomes" id="UP000733379">
    <property type="component" value="Unassembled WGS sequence"/>
</dbReference>
<reference evidence="2 3" key="1">
    <citation type="submission" date="2021-06" db="EMBL/GenBank/DDBJ databases">
        <title>Actinomycetes sequencing.</title>
        <authorList>
            <person name="Shan Q."/>
        </authorList>
    </citation>
    <scope>NUCLEOTIDE SEQUENCE [LARGE SCALE GENOMIC DNA]</scope>
    <source>
        <strain evidence="2 3">NEAU-G5</strain>
    </source>
</reference>
<name>A0ABS6BCY3_9NOCA</name>
<dbReference type="RefSeq" id="WP_215924403.1">
    <property type="nucleotide sequence ID" value="NZ_JAHKNI010000032.1"/>
</dbReference>
<keyword evidence="3" id="KW-1185">Reference proteome</keyword>
<feature type="domain" description="VOC" evidence="1">
    <location>
        <begin position="2"/>
        <end position="118"/>
    </location>
</feature>
<proteinExistence type="predicted"/>
<dbReference type="EMBL" id="JAHKNI010000032">
    <property type="protein sequence ID" value="MBU3068154.1"/>
    <property type="molecule type" value="Genomic_DNA"/>
</dbReference>
<dbReference type="PROSITE" id="PS51819">
    <property type="entry name" value="VOC"/>
    <property type="match status" value="1"/>
</dbReference>
<dbReference type="Pfam" id="PF18029">
    <property type="entry name" value="Glyoxalase_6"/>
    <property type="match status" value="1"/>
</dbReference>